<dbReference type="Proteomes" id="UP000595254">
    <property type="component" value="Chromosome"/>
</dbReference>
<evidence type="ECO:0000313" key="3">
    <source>
        <dbReference type="Proteomes" id="UP000595254"/>
    </source>
</evidence>
<organism evidence="2 3">
    <name type="scientific">Peribacillus psychrosaccharolyticus</name>
    <name type="common">Bacillus psychrosaccharolyticus</name>
    <dbReference type="NCBI Taxonomy" id="1407"/>
    <lineage>
        <taxon>Bacteria</taxon>
        <taxon>Bacillati</taxon>
        <taxon>Bacillota</taxon>
        <taxon>Bacilli</taxon>
        <taxon>Bacillales</taxon>
        <taxon>Bacillaceae</taxon>
        <taxon>Peribacillus</taxon>
    </lineage>
</organism>
<dbReference type="InterPro" id="IPR019999">
    <property type="entry name" value="Anth_synth_I-like"/>
</dbReference>
<dbReference type="InterPro" id="IPR005801">
    <property type="entry name" value="ADC_synthase"/>
</dbReference>
<protein>
    <submittedName>
        <fullName evidence="2">Aminodeoxychorismate synthase component I</fullName>
        <ecNumber evidence="2">2.6.1.85</ecNumber>
    </submittedName>
</protein>
<dbReference type="PANTHER" id="PTHR11236">
    <property type="entry name" value="AMINOBENZOATE/ANTHRANILATE SYNTHASE"/>
    <property type="match status" value="1"/>
</dbReference>
<dbReference type="PRINTS" id="PR00095">
    <property type="entry name" value="ANTSNTHASEI"/>
</dbReference>
<dbReference type="GO" id="GO:0046820">
    <property type="term" value="F:4-amino-4-deoxychorismate synthase activity"/>
    <property type="evidence" value="ECO:0007669"/>
    <property type="project" value="UniProtKB-EC"/>
</dbReference>
<proteinExistence type="predicted"/>
<dbReference type="GO" id="GO:0000162">
    <property type="term" value="P:L-tryptophan biosynthetic process"/>
    <property type="evidence" value="ECO:0007669"/>
    <property type="project" value="TreeGrafter"/>
</dbReference>
<dbReference type="Gene3D" id="3.60.120.10">
    <property type="entry name" value="Anthranilate synthase"/>
    <property type="match status" value="1"/>
</dbReference>
<accession>A0A974NNG1</accession>
<dbReference type="SUPFAM" id="SSF56322">
    <property type="entry name" value="ADC synthase"/>
    <property type="match status" value="1"/>
</dbReference>
<keyword evidence="2" id="KW-0032">Aminotransferase</keyword>
<dbReference type="PANTHER" id="PTHR11236:SF50">
    <property type="entry name" value="AMINODEOXYCHORISMATE SYNTHASE COMPONENT 1"/>
    <property type="match status" value="1"/>
</dbReference>
<dbReference type="SUPFAM" id="SSF56752">
    <property type="entry name" value="D-aminoacid aminotransferase-like PLP-dependent enzymes"/>
    <property type="match status" value="1"/>
</dbReference>
<dbReference type="Pfam" id="PF01063">
    <property type="entry name" value="Aminotran_4"/>
    <property type="match status" value="1"/>
</dbReference>
<name>A0A974NNG1_PERPY</name>
<dbReference type="EC" id="2.6.1.85" evidence="2"/>
<dbReference type="InterPro" id="IPR043131">
    <property type="entry name" value="BCAT-like_N"/>
</dbReference>
<dbReference type="InterPro" id="IPR036038">
    <property type="entry name" value="Aminotransferase-like"/>
</dbReference>
<dbReference type="GO" id="GO:0009396">
    <property type="term" value="P:folic acid-containing compound biosynthetic process"/>
    <property type="evidence" value="ECO:0007669"/>
    <property type="project" value="InterPro"/>
</dbReference>
<dbReference type="InterPro" id="IPR005802">
    <property type="entry name" value="ADC_synth_comp_1"/>
</dbReference>
<dbReference type="InterPro" id="IPR001544">
    <property type="entry name" value="Aminotrans_IV"/>
</dbReference>
<dbReference type="KEGG" id="ppsr:I6J18_03380"/>
<dbReference type="Pfam" id="PF00425">
    <property type="entry name" value="Chorismate_bind"/>
    <property type="match status" value="1"/>
</dbReference>
<gene>
    <name evidence="2" type="primary">pabB</name>
    <name evidence="2" type="ORF">I6J18_03380</name>
</gene>
<dbReference type="InterPro" id="IPR043132">
    <property type="entry name" value="BCAT-like_C"/>
</dbReference>
<evidence type="ECO:0000259" key="1">
    <source>
        <dbReference type="Pfam" id="PF00425"/>
    </source>
</evidence>
<evidence type="ECO:0000313" key="2">
    <source>
        <dbReference type="EMBL" id="QQT00963.1"/>
    </source>
</evidence>
<dbReference type="EMBL" id="CP068053">
    <property type="protein sequence ID" value="QQT00963.1"/>
    <property type="molecule type" value="Genomic_DNA"/>
</dbReference>
<reference evidence="2 3" key="1">
    <citation type="submission" date="2021-01" db="EMBL/GenBank/DDBJ databases">
        <title>FDA dAtabase for Regulatory Grade micrObial Sequences (FDA-ARGOS): Supporting development and validation of Infectious Disease Dx tests.</title>
        <authorList>
            <person name="Nelson B."/>
            <person name="Plummer A."/>
            <person name="Tallon L."/>
            <person name="Sadzewicz L."/>
            <person name="Zhao X."/>
            <person name="Boylan J."/>
            <person name="Ott S."/>
            <person name="Bowen H."/>
            <person name="Vavikolanu K."/>
            <person name="Mehta A."/>
            <person name="Aluvathingal J."/>
            <person name="Nadendla S."/>
            <person name="Myers T."/>
            <person name="Yan Y."/>
            <person name="Sichtig H."/>
        </authorList>
    </citation>
    <scope>NUCLEOTIDE SEQUENCE [LARGE SCALE GENOMIC DNA]</scope>
    <source>
        <strain evidence="2 3">FDAARGOS_1161</strain>
    </source>
</reference>
<feature type="domain" description="Chorismate-utilising enzyme C-terminal" evidence="1">
    <location>
        <begin position="121"/>
        <end position="376"/>
    </location>
</feature>
<dbReference type="AlphaFoldDB" id="A0A974NNG1"/>
<keyword evidence="2" id="KW-0808">Transferase</keyword>
<dbReference type="Gene3D" id="3.20.10.10">
    <property type="entry name" value="D-amino Acid Aminotransferase, subunit A, domain 2"/>
    <property type="match status" value="1"/>
</dbReference>
<dbReference type="InterPro" id="IPR015890">
    <property type="entry name" value="Chorismate_C"/>
</dbReference>
<dbReference type="NCBIfam" id="TIGR00553">
    <property type="entry name" value="pabB"/>
    <property type="match status" value="1"/>
</dbReference>
<sequence length="588" mass="66943">MESRKGRKKFLNTQTTATLLFEFNGQSLLFTKPIRIHQTDQLDEVLQVMNRVQKELDQGYYAAGFVSYEAAPAFDSSFKVKEGGNVPLIWFGIFETPVNGEGLTYDTARYETTNWQSDTSAADYEQGFQKIKQKIESGDTYQVNYTMKLHSSFSGDSFAYYQDLAKAQNSAYSAYLDIGDITILSASPELFFNWKNDMITTRPMKGTVKRGYSKEQDERQKEWLRLSEKNIAENLMIVDLLRNDLGIIAENGSVHVDELLTIEQYPTVWQMTSTIRAKTNPSVTFIDLFKALFPCGSITGAPKISTMDIIAAIEQSPRGIYCGAIGYLTPNREAVFNVPIRTVVLNTEADELEYGAGGGITWDSEIKEEYKEAYLKASLLSTITPDFQLLETIKLENGQYYLLQHHLKRLMKTADYFGIKIQLIDIRNELNLFAQQCRTGLKKVRLLINKAGIASIECTDLEQLSGVKKVILADTPTNKDNPFLYHKTTNRQIYQAFQASFPDYFDVLLYNEKKELTEFTNGNLVLEINNEFVTPPVHNGLLPGTFREELLMTKQIVEKTVTLDDLQRASNIWFINSVRGWVEVELCY</sequence>
<dbReference type="Gene3D" id="3.30.470.10">
    <property type="match status" value="1"/>
</dbReference>
<keyword evidence="3" id="KW-1185">Reference proteome</keyword>